<evidence type="ECO:0000313" key="2">
    <source>
        <dbReference type="Proteomes" id="UP000436822"/>
    </source>
</evidence>
<dbReference type="PANTHER" id="PTHR35519:SF2">
    <property type="entry name" value="PH DOMAIN PROTEIN"/>
    <property type="match status" value="1"/>
</dbReference>
<dbReference type="AlphaFoldDB" id="A0A6N6JFS3"/>
<dbReference type="Pfam" id="PF13430">
    <property type="entry name" value="DUF4112"/>
    <property type="match status" value="1"/>
</dbReference>
<dbReference type="InterPro" id="IPR025187">
    <property type="entry name" value="DUF4112"/>
</dbReference>
<evidence type="ECO:0000313" key="1">
    <source>
        <dbReference type="EMBL" id="GFE64062.1"/>
    </source>
</evidence>
<gene>
    <name evidence="1" type="ORF">KIN_11360</name>
</gene>
<organism evidence="1 2">
    <name type="scientific">Litoreibacter roseus</name>
    <dbReference type="NCBI Taxonomy" id="2601869"/>
    <lineage>
        <taxon>Bacteria</taxon>
        <taxon>Pseudomonadati</taxon>
        <taxon>Pseudomonadota</taxon>
        <taxon>Alphaproteobacteria</taxon>
        <taxon>Rhodobacterales</taxon>
        <taxon>Roseobacteraceae</taxon>
        <taxon>Litoreibacter</taxon>
    </lineage>
</organism>
<keyword evidence="2" id="KW-1185">Reference proteome</keyword>
<comment type="caution">
    <text evidence="1">The sequence shown here is derived from an EMBL/GenBank/DDBJ whole genome shotgun (WGS) entry which is preliminary data.</text>
</comment>
<sequence length="137" mass="14794">MDRMDRQADIEALEKLAMRMDALVRIPGTNLRLGLDTILGIVPGIGDTAALLPAGYIIGKAHQHGAPRSLLVRMAGNVGIDWAIGTIPLIGDIFDFGWKANLRNVALLKAHLAKIDATEKRAALSEQNDPTRLPDLP</sequence>
<name>A0A6N6JFS3_9RHOB</name>
<accession>A0A6N6JFS3</accession>
<protein>
    <submittedName>
        <fullName evidence="1">Membrane protein</fullName>
    </submittedName>
</protein>
<dbReference type="PANTHER" id="PTHR35519">
    <property type="entry name" value="MEMBRANE PROTEINS"/>
    <property type="match status" value="1"/>
</dbReference>
<dbReference type="EMBL" id="BLJE01000001">
    <property type="protein sequence ID" value="GFE64062.1"/>
    <property type="molecule type" value="Genomic_DNA"/>
</dbReference>
<dbReference type="Proteomes" id="UP000436822">
    <property type="component" value="Unassembled WGS sequence"/>
</dbReference>
<proteinExistence type="predicted"/>
<reference evidence="1 2" key="1">
    <citation type="submission" date="2019-12" db="EMBL/GenBank/DDBJ databases">
        <title>Litoreibacter badius sp. nov., a novel bacteriochlorophyll a-containing bacterium in the genus Litoreibacter.</title>
        <authorList>
            <person name="Kanamuro M."/>
            <person name="Takabe Y."/>
            <person name="Mori K."/>
            <person name="Takaichi S."/>
            <person name="Hanada S."/>
        </authorList>
    </citation>
    <scope>NUCLEOTIDE SEQUENCE [LARGE SCALE GENOMIC DNA]</scope>
    <source>
        <strain evidence="1 2">K6</strain>
    </source>
</reference>